<dbReference type="Gene3D" id="3.10.590.10">
    <property type="entry name" value="ph1033 like domains"/>
    <property type="match status" value="1"/>
</dbReference>
<accession>A0ABP1FLF8</accession>
<dbReference type="Pfam" id="PF01878">
    <property type="entry name" value="EVE"/>
    <property type="match status" value="1"/>
</dbReference>
<dbReference type="PANTHER" id="PTHR14087:SF7">
    <property type="entry name" value="THYMOCYTE NUCLEAR PROTEIN 1"/>
    <property type="match status" value="1"/>
</dbReference>
<organism evidence="2 3">
    <name type="scientific">Coccomyxa viridis</name>
    <dbReference type="NCBI Taxonomy" id="1274662"/>
    <lineage>
        <taxon>Eukaryota</taxon>
        <taxon>Viridiplantae</taxon>
        <taxon>Chlorophyta</taxon>
        <taxon>core chlorophytes</taxon>
        <taxon>Trebouxiophyceae</taxon>
        <taxon>Trebouxiophyceae incertae sedis</taxon>
        <taxon>Coccomyxaceae</taxon>
        <taxon>Coccomyxa</taxon>
    </lineage>
</organism>
<dbReference type="InterPro" id="IPR002740">
    <property type="entry name" value="EVE_domain"/>
</dbReference>
<dbReference type="EMBL" id="CAXHTA020000004">
    <property type="protein sequence ID" value="CAL5220794.1"/>
    <property type="molecule type" value="Genomic_DNA"/>
</dbReference>
<dbReference type="Proteomes" id="UP001497392">
    <property type="component" value="Unassembled WGS sequence"/>
</dbReference>
<dbReference type="InterPro" id="IPR015947">
    <property type="entry name" value="PUA-like_sf"/>
</dbReference>
<feature type="domain" description="EVE" evidence="1">
    <location>
        <begin position="31"/>
        <end position="186"/>
    </location>
</feature>
<proteinExistence type="predicted"/>
<evidence type="ECO:0000259" key="1">
    <source>
        <dbReference type="Pfam" id="PF01878"/>
    </source>
</evidence>
<reference evidence="2 3" key="1">
    <citation type="submission" date="2024-06" db="EMBL/GenBank/DDBJ databases">
        <authorList>
            <person name="Kraege A."/>
            <person name="Thomma B."/>
        </authorList>
    </citation>
    <scope>NUCLEOTIDE SEQUENCE [LARGE SCALE GENOMIC DNA]</scope>
</reference>
<dbReference type="PANTHER" id="PTHR14087">
    <property type="entry name" value="THYMOCYTE NUCLEAR PROTEIN 1"/>
    <property type="match status" value="1"/>
</dbReference>
<protein>
    <submittedName>
        <fullName evidence="2">G2866 protein</fullName>
    </submittedName>
</protein>
<dbReference type="SUPFAM" id="SSF88697">
    <property type="entry name" value="PUA domain-like"/>
    <property type="match status" value="1"/>
</dbReference>
<gene>
    <name evidence="2" type="primary">g2866</name>
    <name evidence="2" type="ORF">VP750_LOCUS2453</name>
</gene>
<evidence type="ECO:0000313" key="2">
    <source>
        <dbReference type="EMBL" id="CAL5220794.1"/>
    </source>
</evidence>
<keyword evidence="3" id="KW-1185">Reference proteome</keyword>
<comment type="caution">
    <text evidence="2">The sequence shown here is derived from an EMBL/GenBank/DDBJ whole genome shotgun (WGS) entry which is preliminary data.</text>
</comment>
<name>A0ABP1FLF8_9CHLO</name>
<dbReference type="InterPro" id="IPR052181">
    <property type="entry name" value="5hmC_binding"/>
</dbReference>
<evidence type="ECO:0000313" key="3">
    <source>
        <dbReference type="Proteomes" id="UP001497392"/>
    </source>
</evidence>
<sequence length="198" mass="21972">MQQSRSQLSLAPSSIAQSVSAHSTDQLASHAYWLFKKDVEHFSIESLEERGRKREVLWTGVRDSTDAANAKAIRCEDPILLCTTGADAVISGILEATSDPIPDATAWDAQFSRRHWVTPPDKLDPGCSIGYNPYWAVRVQLVATFERAISLRALSEHPAWQGADVWDVDRMLIPVSEEQWDVVIDMAADMRSAPSAHV</sequence>